<organism evidence="3 4">
    <name type="scientific">Halalkalibacter oceani</name>
    <dbReference type="NCBI Taxonomy" id="1653776"/>
    <lineage>
        <taxon>Bacteria</taxon>
        <taxon>Bacillati</taxon>
        <taxon>Bacillota</taxon>
        <taxon>Bacilli</taxon>
        <taxon>Bacillales</taxon>
        <taxon>Bacillaceae</taxon>
        <taxon>Halalkalibacter</taxon>
    </lineage>
</organism>
<dbReference type="PIRSF" id="PIRSF012509">
    <property type="entry name" value="CamS"/>
    <property type="match status" value="1"/>
</dbReference>
<dbReference type="Pfam" id="PF07537">
    <property type="entry name" value="CamS"/>
    <property type="match status" value="1"/>
</dbReference>
<keyword evidence="2" id="KW-0732">Signal</keyword>
<evidence type="ECO:0000256" key="2">
    <source>
        <dbReference type="SAM" id="SignalP"/>
    </source>
</evidence>
<gene>
    <name evidence="3" type="ORF">M3202_15630</name>
</gene>
<feature type="signal peptide" evidence="2">
    <location>
        <begin position="1"/>
        <end position="23"/>
    </location>
</feature>
<protein>
    <submittedName>
        <fullName evidence="3">CamS family sex pheromone protein</fullName>
    </submittedName>
</protein>
<dbReference type="Proteomes" id="UP001139179">
    <property type="component" value="Unassembled WGS sequence"/>
</dbReference>
<name>A0A9X2DSR8_9BACI</name>
<dbReference type="InterPro" id="IPR011426">
    <property type="entry name" value="CamS"/>
</dbReference>
<keyword evidence="4" id="KW-1185">Reference proteome</keyword>
<evidence type="ECO:0000313" key="4">
    <source>
        <dbReference type="Proteomes" id="UP001139179"/>
    </source>
</evidence>
<dbReference type="RefSeq" id="WP_251224239.1">
    <property type="nucleotide sequence ID" value="NZ_JAMBOL010000016.1"/>
</dbReference>
<feature type="chain" id="PRO_5040745292" evidence="2">
    <location>
        <begin position="24"/>
        <end position="391"/>
    </location>
</feature>
<dbReference type="CDD" id="cd13440">
    <property type="entry name" value="CamS_repeat_2"/>
    <property type="match status" value="1"/>
</dbReference>
<dbReference type="Gene3D" id="3.10.570.10">
    <property type="entry name" value="sex pheromone staph- cam373 precursor domain"/>
    <property type="match status" value="1"/>
</dbReference>
<dbReference type="AlphaFoldDB" id="A0A9X2DSR8"/>
<dbReference type="PROSITE" id="PS51257">
    <property type="entry name" value="PROKAR_LIPOPROTEIN"/>
    <property type="match status" value="1"/>
</dbReference>
<accession>A0A9X2DSR8</accession>
<dbReference type="CDD" id="cd13441">
    <property type="entry name" value="CamS_repeat_1"/>
    <property type="match status" value="1"/>
</dbReference>
<feature type="region of interest" description="Disordered" evidence="1">
    <location>
        <begin position="127"/>
        <end position="149"/>
    </location>
</feature>
<evidence type="ECO:0000313" key="3">
    <source>
        <dbReference type="EMBL" id="MCM3715500.1"/>
    </source>
</evidence>
<comment type="caution">
    <text evidence="3">The sequence shown here is derived from an EMBL/GenBank/DDBJ whole genome shotgun (WGS) entry which is preliminary data.</text>
</comment>
<proteinExistence type="predicted"/>
<reference evidence="3" key="1">
    <citation type="submission" date="2022-05" db="EMBL/GenBank/DDBJ databases">
        <title>Comparative Genomics of Spacecraft Associated Microbes.</title>
        <authorList>
            <person name="Tran M.T."/>
            <person name="Wright A."/>
            <person name="Seuylemezian A."/>
            <person name="Eisen J."/>
            <person name="Coil D."/>
        </authorList>
    </citation>
    <scope>NUCLEOTIDE SEQUENCE</scope>
    <source>
        <strain evidence="3">214.1.1</strain>
    </source>
</reference>
<dbReference type="EMBL" id="JAMBOL010000016">
    <property type="protein sequence ID" value="MCM3715500.1"/>
    <property type="molecule type" value="Genomic_DNA"/>
</dbReference>
<evidence type="ECO:0000256" key="1">
    <source>
        <dbReference type="SAM" id="MobiDB-lite"/>
    </source>
</evidence>
<sequence>MLKRLAGLSLALLLLAGCLPITPPEEEEAEVEEAVDDGEPSVEVVPQVITPDNYYQSVLYDGTYLHGESRGFGNSVVHNRLDLDELEIGLTRIAQQYFEPENYFFREGQFIEREELNSWLRRYDETDNPLGLNPPLGEGNTLREQEEDRPRALSHILEHNYMVEGENGQLNLGGIVIGLSMNSVYNFRVEDEQGRYYFYETELSEAMIEQEGRRIAEEVVNRLRSEERENGAFDEIPIIVALFREQPQESVIPGNFIAQAEAEPGGNLERWQRMNQRYYLFPSNEANEEARNEADQFQRFKDDIQEFFDTYIGVVARGRYENNQIQELTIEIPIRYQGKAEIVALSQFAASQLQQRFQGGYKVSVSITSVSGKTESIVILNPNEEPFIHVY</sequence>